<comment type="caution">
    <text evidence="1">The sequence shown here is derived from an EMBL/GenBank/DDBJ whole genome shotgun (WGS) entry which is preliminary data.</text>
</comment>
<protein>
    <submittedName>
        <fullName evidence="1">Imm59 family immunity protein</fullName>
    </submittedName>
</protein>
<dbReference type="Proteomes" id="UP001555176">
    <property type="component" value="Unassembled WGS sequence"/>
</dbReference>
<dbReference type="EMBL" id="JBDGII010000058">
    <property type="protein sequence ID" value="MEW7080345.1"/>
    <property type="molecule type" value="Genomic_DNA"/>
</dbReference>
<evidence type="ECO:0000313" key="2">
    <source>
        <dbReference type="Proteomes" id="UP001555176"/>
    </source>
</evidence>
<reference evidence="1 2" key="1">
    <citation type="submission" date="2024-04" db="EMBL/GenBank/DDBJ databases">
        <title>Bacterial genomes from commercial probiotics.</title>
        <authorList>
            <person name="Brady R."/>
            <person name="Call G.B."/>
            <person name="Chaston J.M."/>
        </authorList>
    </citation>
    <scope>NUCLEOTIDE SEQUENCE [LARGE SCALE GENOMIC DNA]</scope>
    <source>
        <strain evidence="2">gbc_m</strain>
    </source>
</reference>
<keyword evidence="2" id="KW-1185">Reference proteome</keyword>
<organism evidence="1 2">
    <name type="scientific">Heyndrickxia faecalis</name>
    <dbReference type="NCBI Taxonomy" id="2824910"/>
    <lineage>
        <taxon>Bacteria</taxon>
        <taxon>Bacillati</taxon>
        <taxon>Bacillota</taxon>
        <taxon>Bacilli</taxon>
        <taxon>Bacillales</taxon>
        <taxon>Bacillaceae</taxon>
        <taxon>Heyndrickxia</taxon>
    </lineage>
</organism>
<dbReference type="Pfam" id="PF15597">
    <property type="entry name" value="Imm59"/>
    <property type="match status" value="1"/>
</dbReference>
<dbReference type="RefSeq" id="WP_225621004.1">
    <property type="nucleotide sequence ID" value="NZ_JBBEWJ010000001.1"/>
</dbReference>
<accession>A0ABV3NMN1</accession>
<proteinExistence type="predicted"/>
<name>A0ABV3NMN1_9BACI</name>
<gene>
    <name evidence="1" type="ORF">ABC651_15235</name>
</gene>
<evidence type="ECO:0000313" key="1">
    <source>
        <dbReference type="EMBL" id="MEW7080345.1"/>
    </source>
</evidence>
<dbReference type="InterPro" id="IPR028954">
    <property type="entry name" value="Imm59"/>
</dbReference>
<sequence>MNAFFCDASPNEGQVVIKNEAGKWTVFTYNERTSKAGEKMYNNESDALEEFIKRLREDK</sequence>